<dbReference type="EMBL" id="UWJD01000001">
    <property type="protein sequence ID" value="VCT83724.1"/>
    <property type="molecule type" value="Genomic_DNA"/>
</dbReference>
<accession>A0A653AQH7</accession>
<feature type="domain" description="Transposase DDE" evidence="1">
    <location>
        <begin position="80"/>
        <end position="199"/>
    </location>
</feature>
<dbReference type="Proteomes" id="UP000431451">
    <property type="component" value="Unassembled WGS sequence"/>
</dbReference>
<name>A0A653AQH7_9CLOT</name>
<protein>
    <submittedName>
        <fullName evidence="2">Tnp_DDE_dom domain-containing protein</fullName>
    </submittedName>
</protein>
<dbReference type="EMBL" id="CAKJVE010000004">
    <property type="protein sequence ID" value="CAG9709591.1"/>
    <property type="molecule type" value="Genomic_DNA"/>
</dbReference>
<proteinExistence type="predicted"/>
<dbReference type="PANTHER" id="PTHR33408:SF2">
    <property type="entry name" value="TRANSPOSASE DDE DOMAIN-CONTAINING PROTEIN"/>
    <property type="match status" value="1"/>
</dbReference>
<evidence type="ECO:0000313" key="4">
    <source>
        <dbReference type="EMBL" id="VCT83724.1"/>
    </source>
</evidence>
<evidence type="ECO:0000313" key="3">
    <source>
        <dbReference type="EMBL" id="CAG9711215.1"/>
    </source>
</evidence>
<evidence type="ECO:0000313" key="5">
    <source>
        <dbReference type="Proteomes" id="UP000431451"/>
    </source>
</evidence>
<dbReference type="Pfam" id="PF13751">
    <property type="entry name" value="DDE_Tnp_1_6"/>
    <property type="match status" value="1"/>
</dbReference>
<evidence type="ECO:0000313" key="2">
    <source>
        <dbReference type="EMBL" id="CAG9709591.1"/>
    </source>
</evidence>
<organism evidence="4 5">
    <name type="scientific">Clostridium neonatale</name>
    <dbReference type="NCBI Taxonomy" id="137838"/>
    <lineage>
        <taxon>Bacteria</taxon>
        <taxon>Bacillati</taxon>
        <taxon>Bacillota</taxon>
        <taxon>Clostridia</taxon>
        <taxon>Eubacteriales</taxon>
        <taxon>Clostridiaceae</taxon>
        <taxon>Clostridium</taxon>
    </lineage>
</organism>
<dbReference type="PANTHER" id="PTHR33408">
    <property type="entry name" value="TRANSPOSASE"/>
    <property type="match status" value="1"/>
</dbReference>
<dbReference type="Proteomes" id="UP000789738">
    <property type="component" value="Unassembled WGS sequence"/>
</dbReference>
<reference evidence="4 5" key="1">
    <citation type="submission" date="2018-06" db="EMBL/GenBank/DDBJ databases">
        <authorList>
            <consortium name="IHU Genomes"/>
        </authorList>
    </citation>
    <scope>NUCLEOTIDE SEQUENCE [LARGE SCALE GENOMIC DNA]</scope>
    <source>
        <strain evidence="4 5">NEC25</strain>
    </source>
</reference>
<evidence type="ECO:0000259" key="1">
    <source>
        <dbReference type="Pfam" id="PF13751"/>
    </source>
</evidence>
<reference evidence="2" key="2">
    <citation type="submission" date="2021-10" db="EMBL/GenBank/DDBJ databases">
        <authorList>
            <person name="Mesa V."/>
        </authorList>
    </citation>
    <scope>NUCLEOTIDE SEQUENCE</scope>
    <source>
        <strain evidence="2">CC3_PB</strain>
    </source>
</reference>
<sequence>MTPGNVHDSVSFWGIYEKVKKEHSNVNGIVVDSGYKIPAIAKQIIDDGKTPIMPYKRPMTKQGFFKKYDYAYDEYYDCYICPNNQILKYSTTNRDGYKEYKSNKKACANCPFLNQCTQSKNHVKVICRHVWEEYMEQVEDIRHIKGMKEIYMLRSQTIERVFADAKEKHGMRYTQYRGIKKVKMELNLLFACMNLKKLATWVDRNGLLPTGSDNLLANLMKNIEKILLIIAKGVNANFIYPLLSTN</sequence>
<gene>
    <name evidence="2" type="ORF">CNEO_44283</name>
    <name evidence="3" type="ORF">CNEO_45152</name>
    <name evidence="4" type="ORF">CNEONATNEC25_01321</name>
</gene>
<dbReference type="InterPro" id="IPR025668">
    <property type="entry name" value="Tnp_DDE_dom"/>
</dbReference>
<dbReference type="EMBL" id="CAKJVE010000004">
    <property type="protein sequence ID" value="CAG9711215.1"/>
    <property type="molecule type" value="Genomic_DNA"/>
</dbReference>
<dbReference type="AlphaFoldDB" id="A0A653AQH7"/>